<accession>A0ABD2BKZ6</accession>
<dbReference type="AlphaFoldDB" id="A0ABD2BKZ6"/>
<gene>
    <name evidence="2" type="ORF">V1477_014420</name>
</gene>
<feature type="transmembrane region" description="Helical" evidence="1">
    <location>
        <begin position="29"/>
        <end position="49"/>
    </location>
</feature>
<reference evidence="2 3" key="1">
    <citation type="journal article" date="2024" name="Ann. Entomol. Soc. Am.">
        <title>Genomic analyses of the southern and eastern yellowjacket wasps (Hymenoptera: Vespidae) reveal evolutionary signatures of social life.</title>
        <authorList>
            <person name="Catto M.A."/>
            <person name="Caine P.B."/>
            <person name="Orr S.E."/>
            <person name="Hunt B.G."/>
            <person name="Goodisman M.A.D."/>
        </authorList>
    </citation>
    <scope>NUCLEOTIDE SEQUENCE [LARGE SCALE GENOMIC DNA]</scope>
    <source>
        <strain evidence="2">232</strain>
        <tissue evidence="2">Head and thorax</tissue>
    </source>
</reference>
<evidence type="ECO:0000313" key="2">
    <source>
        <dbReference type="EMBL" id="KAL2733452.1"/>
    </source>
</evidence>
<sequence length="116" mass="13085">MVHSEKYGKVVPPSKEENMGLVNKDTWSYQIWMGTVITGLIEYVANMMVPSWLAFRINIHANNDTTSSISANDNGVRTSTIEICTWFSQKARISTLFEESSEFQGGKPEFVEAVPY</sequence>
<name>A0ABD2BKZ6_VESMC</name>
<protein>
    <submittedName>
        <fullName evidence="2">Uncharacterized protein</fullName>
    </submittedName>
</protein>
<keyword evidence="1" id="KW-0472">Membrane</keyword>
<dbReference type="EMBL" id="JAYRBN010000074">
    <property type="protein sequence ID" value="KAL2733452.1"/>
    <property type="molecule type" value="Genomic_DNA"/>
</dbReference>
<keyword evidence="3" id="KW-1185">Reference proteome</keyword>
<proteinExistence type="predicted"/>
<evidence type="ECO:0000256" key="1">
    <source>
        <dbReference type="SAM" id="Phobius"/>
    </source>
</evidence>
<keyword evidence="1" id="KW-1133">Transmembrane helix</keyword>
<keyword evidence="1" id="KW-0812">Transmembrane</keyword>
<comment type="caution">
    <text evidence="2">The sequence shown here is derived from an EMBL/GenBank/DDBJ whole genome shotgun (WGS) entry which is preliminary data.</text>
</comment>
<dbReference type="Proteomes" id="UP001607303">
    <property type="component" value="Unassembled WGS sequence"/>
</dbReference>
<organism evidence="2 3">
    <name type="scientific">Vespula maculifrons</name>
    <name type="common">Eastern yellow jacket</name>
    <name type="synonym">Wasp</name>
    <dbReference type="NCBI Taxonomy" id="7453"/>
    <lineage>
        <taxon>Eukaryota</taxon>
        <taxon>Metazoa</taxon>
        <taxon>Ecdysozoa</taxon>
        <taxon>Arthropoda</taxon>
        <taxon>Hexapoda</taxon>
        <taxon>Insecta</taxon>
        <taxon>Pterygota</taxon>
        <taxon>Neoptera</taxon>
        <taxon>Endopterygota</taxon>
        <taxon>Hymenoptera</taxon>
        <taxon>Apocrita</taxon>
        <taxon>Aculeata</taxon>
        <taxon>Vespoidea</taxon>
        <taxon>Vespidae</taxon>
        <taxon>Vespinae</taxon>
        <taxon>Vespula</taxon>
    </lineage>
</organism>
<evidence type="ECO:0000313" key="3">
    <source>
        <dbReference type="Proteomes" id="UP001607303"/>
    </source>
</evidence>